<proteinExistence type="predicted"/>
<organism evidence="2 3">
    <name type="scientific">Aspergillus pseudocaelatus</name>
    <dbReference type="NCBI Taxonomy" id="1825620"/>
    <lineage>
        <taxon>Eukaryota</taxon>
        <taxon>Fungi</taxon>
        <taxon>Dikarya</taxon>
        <taxon>Ascomycota</taxon>
        <taxon>Pezizomycotina</taxon>
        <taxon>Eurotiomycetes</taxon>
        <taxon>Eurotiomycetidae</taxon>
        <taxon>Eurotiales</taxon>
        <taxon>Aspergillaceae</taxon>
        <taxon>Aspergillus</taxon>
        <taxon>Aspergillus subgen. Circumdati</taxon>
    </lineage>
</organism>
<name>A0ABQ6WED8_9EURO</name>
<sequence>MSNFLDTILLHSSGVVHWSVERCRCTFCLFDICLWCYVYFSAYFFYQQCLKSYSA</sequence>
<dbReference type="Proteomes" id="UP000325395">
    <property type="component" value="Unassembled WGS sequence"/>
</dbReference>
<feature type="transmembrane region" description="Helical" evidence="1">
    <location>
        <begin position="27"/>
        <end position="46"/>
    </location>
</feature>
<accession>A0ABQ6WED8</accession>
<evidence type="ECO:0000313" key="3">
    <source>
        <dbReference type="Proteomes" id="UP000325395"/>
    </source>
</evidence>
<keyword evidence="3" id="KW-1185">Reference proteome</keyword>
<keyword evidence="1" id="KW-1133">Transmembrane helix</keyword>
<keyword evidence="1" id="KW-0812">Transmembrane</keyword>
<dbReference type="EMBL" id="ML735766">
    <property type="protein sequence ID" value="KAE8415497.1"/>
    <property type="molecule type" value="Genomic_DNA"/>
</dbReference>
<gene>
    <name evidence="2" type="ORF">BDV36DRAFT_262856</name>
</gene>
<evidence type="ECO:0000313" key="2">
    <source>
        <dbReference type="EMBL" id="KAE8415497.1"/>
    </source>
</evidence>
<evidence type="ECO:0000256" key="1">
    <source>
        <dbReference type="SAM" id="Phobius"/>
    </source>
</evidence>
<reference evidence="2 3" key="1">
    <citation type="submission" date="2019-04" db="EMBL/GenBank/DDBJ databases">
        <authorList>
            <consortium name="DOE Joint Genome Institute"/>
            <person name="Mondo S."/>
            <person name="Kjaerbolling I."/>
            <person name="Vesth T."/>
            <person name="Frisvad J.C."/>
            <person name="Nybo J.L."/>
            <person name="Theobald S."/>
            <person name="Kildgaard S."/>
            <person name="Isbrandt T."/>
            <person name="Kuo A."/>
            <person name="Sato A."/>
            <person name="Lyhne E.K."/>
            <person name="Kogle M.E."/>
            <person name="Wiebenga A."/>
            <person name="Kun R.S."/>
            <person name="Lubbers R.J."/>
            <person name="Makela M.R."/>
            <person name="Barry K."/>
            <person name="Chovatia M."/>
            <person name="Clum A."/>
            <person name="Daum C."/>
            <person name="Haridas S."/>
            <person name="He G."/>
            <person name="LaButti K."/>
            <person name="Lipzen A."/>
            <person name="Riley R."/>
            <person name="Salamov A."/>
            <person name="Simmons B.A."/>
            <person name="Magnuson J.K."/>
            <person name="Henrissat B."/>
            <person name="Mortensen U.H."/>
            <person name="Larsen T.O."/>
            <person name="Devries R.P."/>
            <person name="Grigoriev I.V."/>
            <person name="Machida M."/>
            <person name="Baker S.E."/>
            <person name="Andersen M.R."/>
            <person name="Cantor M.N."/>
            <person name="Hua S.X."/>
        </authorList>
    </citation>
    <scope>NUCLEOTIDE SEQUENCE [LARGE SCALE GENOMIC DNA]</scope>
    <source>
        <strain evidence="2 3">CBS 117616</strain>
    </source>
</reference>
<protein>
    <submittedName>
        <fullName evidence="2">Uncharacterized protein</fullName>
    </submittedName>
</protein>
<keyword evidence="1" id="KW-0472">Membrane</keyword>